<dbReference type="InterPro" id="IPR051531">
    <property type="entry name" value="N-acetyltransferase"/>
</dbReference>
<dbReference type="Proteomes" id="UP000199495">
    <property type="component" value="Unassembled WGS sequence"/>
</dbReference>
<dbReference type="InterPro" id="IPR016181">
    <property type="entry name" value="Acyl_CoA_acyltransferase"/>
</dbReference>
<name>A0A1G7S8M4_9HYPH</name>
<dbReference type="PROSITE" id="PS51186">
    <property type="entry name" value="GNAT"/>
    <property type="match status" value="1"/>
</dbReference>
<sequence>MRMPPLSVALPDRLETDRLVLRAPAMSDVPAIARLADNPKIHEMTTLPYPYGEADAVAFVENYARSETEHAYAICNSDGFIGTIGLHLKPDSAPELGYWLGEPFWGQGYATEAAIALVQAAHATGLCSVLYAKARSTNAASRSVIEKIGFKLISEGVANCGPHKDVSVATYAIGAGL</sequence>
<dbReference type="PANTHER" id="PTHR43792">
    <property type="entry name" value="GNAT FAMILY, PUTATIVE (AFU_ORTHOLOGUE AFUA_3G00765)-RELATED-RELATED"/>
    <property type="match status" value="1"/>
</dbReference>
<dbReference type="RefSeq" id="WP_143009289.1">
    <property type="nucleotide sequence ID" value="NZ_FNCS01000001.1"/>
</dbReference>
<evidence type="ECO:0000259" key="1">
    <source>
        <dbReference type="PROSITE" id="PS51186"/>
    </source>
</evidence>
<feature type="domain" description="N-acetyltransferase" evidence="1">
    <location>
        <begin position="27"/>
        <end position="173"/>
    </location>
</feature>
<evidence type="ECO:0000313" key="2">
    <source>
        <dbReference type="EMBL" id="SDG19407.1"/>
    </source>
</evidence>
<dbReference type="AlphaFoldDB" id="A0A1G7S8M4"/>
<dbReference type="OrthoDB" id="9804153at2"/>
<evidence type="ECO:0000313" key="3">
    <source>
        <dbReference type="Proteomes" id="UP000199495"/>
    </source>
</evidence>
<reference evidence="2 3" key="1">
    <citation type="submission" date="2016-10" db="EMBL/GenBank/DDBJ databases">
        <authorList>
            <person name="de Groot N.N."/>
        </authorList>
    </citation>
    <scope>NUCLEOTIDE SEQUENCE [LARGE SCALE GENOMIC DNA]</scope>
    <source>
        <strain evidence="2 3">CGMCC 1.10267</strain>
    </source>
</reference>
<dbReference type="Pfam" id="PF13302">
    <property type="entry name" value="Acetyltransf_3"/>
    <property type="match status" value="1"/>
</dbReference>
<organism evidence="2 3">
    <name type="scientific">Pelagibacterium luteolum</name>
    <dbReference type="NCBI Taxonomy" id="440168"/>
    <lineage>
        <taxon>Bacteria</taxon>
        <taxon>Pseudomonadati</taxon>
        <taxon>Pseudomonadota</taxon>
        <taxon>Alphaproteobacteria</taxon>
        <taxon>Hyphomicrobiales</taxon>
        <taxon>Devosiaceae</taxon>
        <taxon>Pelagibacterium</taxon>
    </lineage>
</organism>
<dbReference type="InterPro" id="IPR000182">
    <property type="entry name" value="GNAT_dom"/>
</dbReference>
<dbReference type="GO" id="GO:0016747">
    <property type="term" value="F:acyltransferase activity, transferring groups other than amino-acyl groups"/>
    <property type="evidence" value="ECO:0007669"/>
    <property type="project" value="InterPro"/>
</dbReference>
<accession>A0A1G7S8M4</accession>
<keyword evidence="3" id="KW-1185">Reference proteome</keyword>
<gene>
    <name evidence="2" type="ORF">SAMN04487974_101367</name>
</gene>
<dbReference type="STRING" id="440168.SAMN04487974_101367"/>
<dbReference type="Gene3D" id="3.40.630.30">
    <property type="match status" value="1"/>
</dbReference>
<dbReference type="EMBL" id="FNCS01000001">
    <property type="protein sequence ID" value="SDG19407.1"/>
    <property type="molecule type" value="Genomic_DNA"/>
</dbReference>
<proteinExistence type="predicted"/>
<keyword evidence="2" id="KW-0808">Transferase</keyword>
<dbReference type="SUPFAM" id="SSF55729">
    <property type="entry name" value="Acyl-CoA N-acyltransferases (Nat)"/>
    <property type="match status" value="1"/>
</dbReference>
<protein>
    <submittedName>
        <fullName evidence="2">Protein N-acetyltransferase, RimJ/RimL family</fullName>
    </submittedName>
</protein>